<accession>A0A5B7GY21</accession>
<sequence>MTATRQTRIRQDAAFSCYFYRNLTTHRRRDPAGGRRALQVAAHHVLEAARCGLGIGGAIDVSAGKSWKITLPFVGFVLSW</sequence>
<organism evidence="1 2">
    <name type="scientific">Portunus trituberculatus</name>
    <name type="common">Swimming crab</name>
    <name type="synonym">Neptunus trituberculatus</name>
    <dbReference type="NCBI Taxonomy" id="210409"/>
    <lineage>
        <taxon>Eukaryota</taxon>
        <taxon>Metazoa</taxon>
        <taxon>Ecdysozoa</taxon>
        <taxon>Arthropoda</taxon>
        <taxon>Crustacea</taxon>
        <taxon>Multicrustacea</taxon>
        <taxon>Malacostraca</taxon>
        <taxon>Eumalacostraca</taxon>
        <taxon>Eucarida</taxon>
        <taxon>Decapoda</taxon>
        <taxon>Pleocyemata</taxon>
        <taxon>Brachyura</taxon>
        <taxon>Eubrachyura</taxon>
        <taxon>Portunoidea</taxon>
        <taxon>Portunidae</taxon>
        <taxon>Portuninae</taxon>
        <taxon>Portunus</taxon>
    </lineage>
</organism>
<name>A0A5B7GY21_PORTR</name>
<comment type="caution">
    <text evidence="1">The sequence shown here is derived from an EMBL/GenBank/DDBJ whole genome shotgun (WGS) entry which is preliminary data.</text>
</comment>
<reference evidence="1 2" key="1">
    <citation type="submission" date="2019-05" db="EMBL/GenBank/DDBJ databases">
        <title>Another draft genome of Portunus trituberculatus and its Hox gene families provides insights of decapod evolution.</title>
        <authorList>
            <person name="Jeong J.-H."/>
            <person name="Song I."/>
            <person name="Kim S."/>
            <person name="Choi T."/>
            <person name="Kim D."/>
            <person name="Ryu S."/>
            <person name="Kim W."/>
        </authorList>
    </citation>
    <scope>NUCLEOTIDE SEQUENCE [LARGE SCALE GENOMIC DNA]</scope>
    <source>
        <tissue evidence="1">Muscle</tissue>
    </source>
</reference>
<keyword evidence="2" id="KW-1185">Reference proteome</keyword>
<protein>
    <submittedName>
        <fullName evidence="1">Uncharacterized protein</fullName>
    </submittedName>
</protein>
<dbReference type="Proteomes" id="UP000324222">
    <property type="component" value="Unassembled WGS sequence"/>
</dbReference>
<evidence type="ECO:0000313" key="1">
    <source>
        <dbReference type="EMBL" id="MPC65261.1"/>
    </source>
</evidence>
<evidence type="ECO:0000313" key="2">
    <source>
        <dbReference type="Proteomes" id="UP000324222"/>
    </source>
</evidence>
<gene>
    <name evidence="1" type="ORF">E2C01_059394</name>
</gene>
<dbReference type="AlphaFoldDB" id="A0A5B7GY21"/>
<proteinExistence type="predicted"/>
<dbReference type="EMBL" id="VSRR010023129">
    <property type="protein sequence ID" value="MPC65261.1"/>
    <property type="molecule type" value="Genomic_DNA"/>
</dbReference>